<gene>
    <name evidence="2" type="ORF">PCOR1329_LOCUS46990</name>
</gene>
<evidence type="ECO:0000256" key="1">
    <source>
        <dbReference type="SAM" id="MobiDB-lite"/>
    </source>
</evidence>
<dbReference type="Proteomes" id="UP001189429">
    <property type="component" value="Unassembled WGS sequence"/>
</dbReference>
<proteinExistence type="predicted"/>
<feature type="region of interest" description="Disordered" evidence="1">
    <location>
        <begin position="62"/>
        <end position="139"/>
    </location>
</feature>
<name>A0ABN9UBA9_9DINO</name>
<reference evidence="2" key="1">
    <citation type="submission" date="2023-10" db="EMBL/GenBank/DDBJ databases">
        <authorList>
            <person name="Chen Y."/>
            <person name="Shah S."/>
            <person name="Dougan E. K."/>
            <person name="Thang M."/>
            <person name="Chan C."/>
        </authorList>
    </citation>
    <scope>NUCLEOTIDE SEQUENCE [LARGE SCALE GENOMIC DNA]</scope>
</reference>
<dbReference type="EMBL" id="CAUYUJ010015656">
    <property type="protein sequence ID" value="CAK0856632.1"/>
    <property type="molecule type" value="Genomic_DNA"/>
</dbReference>
<keyword evidence="3" id="KW-1185">Reference proteome</keyword>
<sequence length="139" mass="14826">MSPHTRELQRLYTPARSGCCEQNAETRPPMTDWKLAQKLGHRIPLVNLAWLVCKETRAVAKKHATQTELSITTPMSGVSGSGGVPTAHRPSQAAARASRQRGPRYSERAPGGASPAADRGEAPVSGGPGGCSQIHYTQE</sequence>
<protein>
    <submittedName>
        <fullName evidence="2">Uncharacterized protein</fullName>
    </submittedName>
</protein>
<accession>A0ABN9UBA9</accession>
<organism evidence="2 3">
    <name type="scientific">Prorocentrum cordatum</name>
    <dbReference type="NCBI Taxonomy" id="2364126"/>
    <lineage>
        <taxon>Eukaryota</taxon>
        <taxon>Sar</taxon>
        <taxon>Alveolata</taxon>
        <taxon>Dinophyceae</taxon>
        <taxon>Prorocentrales</taxon>
        <taxon>Prorocentraceae</taxon>
        <taxon>Prorocentrum</taxon>
    </lineage>
</organism>
<evidence type="ECO:0000313" key="2">
    <source>
        <dbReference type="EMBL" id="CAK0856632.1"/>
    </source>
</evidence>
<feature type="compositionally biased region" description="Low complexity" evidence="1">
    <location>
        <begin position="87"/>
        <end position="97"/>
    </location>
</feature>
<evidence type="ECO:0000313" key="3">
    <source>
        <dbReference type="Proteomes" id="UP001189429"/>
    </source>
</evidence>
<feature type="compositionally biased region" description="Polar residues" evidence="1">
    <location>
        <begin position="66"/>
        <end position="75"/>
    </location>
</feature>
<comment type="caution">
    <text evidence="2">The sequence shown here is derived from an EMBL/GenBank/DDBJ whole genome shotgun (WGS) entry which is preliminary data.</text>
</comment>